<protein>
    <submittedName>
        <fullName evidence="2">RidA family protein</fullName>
    </submittedName>
</protein>
<evidence type="ECO:0000256" key="1">
    <source>
        <dbReference type="ARBA" id="ARBA00010552"/>
    </source>
</evidence>
<dbReference type="FunFam" id="3.30.1330.40:FF:000001">
    <property type="entry name" value="L-PSP family endoribonuclease"/>
    <property type="match status" value="1"/>
</dbReference>
<dbReference type="InterPro" id="IPR035959">
    <property type="entry name" value="RutC-like_sf"/>
</dbReference>
<dbReference type="Gene3D" id="3.30.1330.40">
    <property type="entry name" value="RutC-like"/>
    <property type="match status" value="1"/>
</dbReference>
<evidence type="ECO:0000313" key="2">
    <source>
        <dbReference type="EMBL" id="KAB2337250.1"/>
    </source>
</evidence>
<dbReference type="EMBL" id="WBOS01000002">
    <property type="protein sequence ID" value="KAB2337250.1"/>
    <property type="molecule type" value="Genomic_DNA"/>
</dbReference>
<proteinExistence type="inferred from homology"/>
<dbReference type="GO" id="GO:0005829">
    <property type="term" value="C:cytosol"/>
    <property type="evidence" value="ECO:0007669"/>
    <property type="project" value="TreeGrafter"/>
</dbReference>
<dbReference type="RefSeq" id="WP_151533941.1">
    <property type="nucleotide sequence ID" value="NZ_WBOS01000002.1"/>
</dbReference>
<comment type="similarity">
    <text evidence="1">Belongs to the RutC family.</text>
</comment>
<dbReference type="PANTHER" id="PTHR11803:SF58">
    <property type="entry name" value="PROTEIN HMF1-RELATED"/>
    <property type="match status" value="1"/>
</dbReference>
<evidence type="ECO:0000313" key="3">
    <source>
        <dbReference type="Proteomes" id="UP000481030"/>
    </source>
</evidence>
<dbReference type="CDD" id="cd00448">
    <property type="entry name" value="YjgF_YER057c_UK114_family"/>
    <property type="match status" value="1"/>
</dbReference>
<dbReference type="AlphaFoldDB" id="A0A6L3VC63"/>
<dbReference type="Pfam" id="PF01042">
    <property type="entry name" value="Ribonuc_L-PSP"/>
    <property type="match status" value="1"/>
</dbReference>
<dbReference type="InterPro" id="IPR006175">
    <property type="entry name" value="YjgF/YER057c/UK114"/>
</dbReference>
<comment type="caution">
    <text evidence="2">The sequence shown here is derived from an EMBL/GenBank/DDBJ whole genome shotgun (WGS) entry which is preliminary data.</text>
</comment>
<name>A0A6L3VC63_9BACI</name>
<dbReference type="PANTHER" id="PTHR11803">
    <property type="entry name" value="2-IMINOBUTANOATE/2-IMINOPROPANOATE DEAMINASE RIDA"/>
    <property type="match status" value="1"/>
</dbReference>
<gene>
    <name evidence="2" type="ORF">F7731_06430</name>
</gene>
<dbReference type="GO" id="GO:0019239">
    <property type="term" value="F:deaminase activity"/>
    <property type="evidence" value="ECO:0007669"/>
    <property type="project" value="TreeGrafter"/>
</dbReference>
<dbReference type="NCBIfam" id="TIGR00004">
    <property type="entry name" value="Rid family detoxifying hydrolase"/>
    <property type="match status" value="1"/>
</dbReference>
<organism evidence="2 3">
    <name type="scientific">Cytobacillus depressus</name>
    <dbReference type="NCBI Taxonomy" id="1602942"/>
    <lineage>
        <taxon>Bacteria</taxon>
        <taxon>Bacillati</taxon>
        <taxon>Bacillota</taxon>
        <taxon>Bacilli</taxon>
        <taxon>Bacillales</taxon>
        <taxon>Bacillaceae</taxon>
        <taxon>Cytobacillus</taxon>
    </lineage>
</organism>
<dbReference type="InterPro" id="IPR006056">
    <property type="entry name" value="RidA"/>
</dbReference>
<accession>A0A6L3VC63</accession>
<dbReference type="SUPFAM" id="SSF55298">
    <property type="entry name" value="YjgF-like"/>
    <property type="match status" value="1"/>
</dbReference>
<dbReference type="Proteomes" id="UP000481030">
    <property type="component" value="Unassembled WGS sequence"/>
</dbReference>
<dbReference type="OrthoDB" id="9803101at2"/>
<sequence>MTRKAYEAKSATASGPYSHAIDAGEFIYFSGQTAMNSVSAQDLTGDIAEQTKQCFKNLYEVLEASGLTSDDVVKVNVYLTNMNNFAAMNEVYATQFSSPFPARTCIAVLALPLGAEVEIEMIAKRP</sequence>
<keyword evidence="3" id="KW-1185">Reference proteome</keyword>
<reference evidence="2 3" key="1">
    <citation type="journal article" date="2016" name="Antonie Van Leeuwenhoek">
        <title>Bacillus depressus sp. nov., isolated from soil of a sunflower field.</title>
        <authorList>
            <person name="Wei X."/>
            <person name="Xin D."/>
            <person name="Xin Y."/>
            <person name="Zhang H."/>
            <person name="Wang T."/>
            <person name="Zhang J."/>
        </authorList>
    </citation>
    <scope>NUCLEOTIDE SEQUENCE [LARGE SCALE GENOMIC DNA]</scope>
    <source>
        <strain evidence="2 3">BZ1</strain>
    </source>
</reference>